<dbReference type="Pfam" id="PF01272">
    <property type="entry name" value="GreA_GreB"/>
    <property type="match status" value="1"/>
</dbReference>
<dbReference type="GO" id="GO:0032784">
    <property type="term" value="P:regulation of DNA-templated transcription elongation"/>
    <property type="evidence" value="ECO:0007669"/>
    <property type="project" value="InterPro"/>
</dbReference>
<dbReference type="GO" id="GO:0006354">
    <property type="term" value="P:DNA-templated transcription elongation"/>
    <property type="evidence" value="ECO:0007669"/>
    <property type="project" value="TreeGrafter"/>
</dbReference>
<dbReference type="GO" id="GO:0016301">
    <property type="term" value="F:kinase activity"/>
    <property type="evidence" value="ECO:0007669"/>
    <property type="project" value="UniProtKB-KW"/>
</dbReference>
<reference evidence="2 3" key="1">
    <citation type="submission" date="2024-02" db="EMBL/GenBank/DDBJ databases">
        <title>A novel Wenzhouxiangellaceae bacterium, isolated from coastal sediments.</title>
        <authorList>
            <person name="Du Z.-J."/>
            <person name="Ye Y.-Q."/>
            <person name="Zhang X.-Y."/>
        </authorList>
    </citation>
    <scope>NUCLEOTIDE SEQUENCE [LARGE SCALE GENOMIC DNA]</scope>
    <source>
        <strain evidence="2 3">CH-27</strain>
    </source>
</reference>
<keyword evidence="3" id="KW-1185">Reference proteome</keyword>
<gene>
    <name evidence="2" type="primary">rnk</name>
    <name evidence="2" type="ORF">V3330_01055</name>
</gene>
<dbReference type="Gene3D" id="3.10.50.30">
    <property type="entry name" value="Transcription elongation factor, GreA/GreB, C-terminal domain"/>
    <property type="match status" value="1"/>
</dbReference>
<dbReference type="RefSeq" id="WP_354693519.1">
    <property type="nucleotide sequence ID" value="NZ_JAZHOG010000001.1"/>
</dbReference>
<protein>
    <submittedName>
        <fullName evidence="2">Nucleoside diphosphate kinase regulator</fullName>
    </submittedName>
</protein>
<comment type="caution">
    <text evidence="2">The sequence shown here is derived from an EMBL/GenBank/DDBJ whole genome shotgun (WGS) entry which is preliminary data.</text>
</comment>
<dbReference type="NCBIfam" id="NF004396">
    <property type="entry name" value="PRK05753.1"/>
    <property type="match status" value="1"/>
</dbReference>
<dbReference type="InterPro" id="IPR023459">
    <property type="entry name" value="Tscrpt_elong_fac_GreA/B_fam"/>
</dbReference>
<evidence type="ECO:0000313" key="3">
    <source>
        <dbReference type="Proteomes" id="UP001359886"/>
    </source>
</evidence>
<name>A0AAW9REH8_9GAMM</name>
<dbReference type="Proteomes" id="UP001359886">
    <property type="component" value="Unassembled WGS sequence"/>
</dbReference>
<dbReference type="InterPro" id="IPR036953">
    <property type="entry name" value="GreA/GreB_C_sf"/>
</dbReference>
<evidence type="ECO:0000259" key="1">
    <source>
        <dbReference type="Pfam" id="PF01272"/>
    </source>
</evidence>
<organism evidence="2 3">
    <name type="scientific">Elongatibacter sediminis</name>
    <dbReference type="NCBI Taxonomy" id="3119006"/>
    <lineage>
        <taxon>Bacteria</taxon>
        <taxon>Pseudomonadati</taxon>
        <taxon>Pseudomonadota</taxon>
        <taxon>Gammaproteobacteria</taxon>
        <taxon>Chromatiales</taxon>
        <taxon>Wenzhouxiangellaceae</taxon>
        <taxon>Elongatibacter</taxon>
    </lineage>
</organism>
<proteinExistence type="predicted"/>
<feature type="domain" description="Transcription elongation factor GreA/GreB C-terminal" evidence="1">
    <location>
        <begin position="48"/>
        <end position="123"/>
    </location>
</feature>
<dbReference type="AlphaFoldDB" id="A0AAW9REH8"/>
<dbReference type="SUPFAM" id="SSF54534">
    <property type="entry name" value="FKBP-like"/>
    <property type="match status" value="1"/>
</dbReference>
<dbReference type="InterPro" id="IPR001437">
    <property type="entry name" value="Tscrpt_elong_fac_GreA/B_C"/>
</dbReference>
<keyword evidence="2" id="KW-0808">Transferase</keyword>
<dbReference type="PANTHER" id="PTHR30437">
    <property type="entry name" value="TRANSCRIPTION ELONGATION FACTOR GREA"/>
    <property type="match status" value="1"/>
</dbReference>
<dbReference type="GO" id="GO:0070063">
    <property type="term" value="F:RNA polymerase binding"/>
    <property type="evidence" value="ECO:0007669"/>
    <property type="project" value="InterPro"/>
</dbReference>
<sequence length="123" mass="13339">MGQTREVTITRLDEARIRVLLKHVSEEAAGPLLDELDQAAVVPDEELPANVVRMGSHIRFEDLDTGKLSECTLVYPQDADPSEQRISVLAPVGAALIGLAEGADIEWPLPGGQFRRLKVVAVS</sequence>
<accession>A0AAW9REH8</accession>
<keyword evidence="2" id="KW-0418">Kinase</keyword>
<dbReference type="GO" id="GO:0003677">
    <property type="term" value="F:DNA binding"/>
    <property type="evidence" value="ECO:0007669"/>
    <property type="project" value="InterPro"/>
</dbReference>
<dbReference type="PANTHER" id="PTHR30437:SF5">
    <property type="entry name" value="REGULATOR OF NUCLEOSIDE DIPHOSPHATE KINASE"/>
    <property type="match status" value="1"/>
</dbReference>
<evidence type="ECO:0000313" key="2">
    <source>
        <dbReference type="EMBL" id="MEJ8566196.1"/>
    </source>
</evidence>
<dbReference type="EMBL" id="JAZHOG010000001">
    <property type="protein sequence ID" value="MEJ8566196.1"/>
    <property type="molecule type" value="Genomic_DNA"/>
</dbReference>